<dbReference type="GO" id="GO:0005524">
    <property type="term" value="F:ATP binding"/>
    <property type="evidence" value="ECO:0007669"/>
    <property type="project" value="InterPro"/>
</dbReference>
<proteinExistence type="inferred from homology"/>
<evidence type="ECO:0000313" key="5">
    <source>
        <dbReference type="Proteomes" id="UP000199420"/>
    </source>
</evidence>
<dbReference type="STRING" id="529704.SAMN02927913_1484"/>
<dbReference type="Proteomes" id="UP000199420">
    <property type="component" value="Unassembled WGS sequence"/>
</dbReference>
<dbReference type="GO" id="GO:0004672">
    <property type="term" value="F:protein kinase activity"/>
    <property type="evidence" value="ECO:0007669"/>
    <property type="project" value="InterPro"/>
</dbReference>
<keyword evidence="5" id="KW-1185">Reference proteome</keyword>
<feature type="transmembrane region" description="Helical" evidence="2">
    <location>
        <begin position="582"/>
        <end position="604"/>
    </location>
</feature>
<keyword evidence="4" id="KW-0830">Ubiquinone</keyword>
<evidence type="ECO:0000256" key="1">
    <source>
        <dbReference type="ARBA" id="ARBA00009670"/>
    </source>
</evidence>
<reference evidence="4 5" key="1">
    <citation type="submission" date="2016-10" db="EMBL/GenBank/DDBJ databases">
        <authorList>
            <person name="de Groot N.N."/>
        </authorList>
    </citation>
    <scope>NUCLEOTIDE SEQUENCE [LARGE SCALE GENOMIC DNA]</scope>
    <source>
        <strain evidence="4 5">DSM 26515</strain>
    </source>
</reference>
<organism evidence="4 5">
    <name type="scientific">Frateuria terrea</name>
    <dbReference type="NCBI Taxonomy" id="529704"/>
    <lineage>
        <taxon>Bacteria</taxon>
        <taxon>Pseudomonadati</taxon>
        <taxon>Pseudomonadota</taxon>
        <taxon>Gammaproteobacteria</taxon>
        <taxon>Lysobacterales</taxon>
        <taxon>Rhodanobacteraceae</taxon>
        <taxon>Frateuria</taxon>
    </lineage>
</organism>
<dbReference type="InterPro" id="IPR000719">
    <property type="entry name" value="Prot_kinase_dom"/>
</dbReference>
<comment type="similarity">
    <text evidence="1">Belongs to the protein kinase superfamily. ADCK protein kinase family.</text>
</comment>
<keyword evidence="2" id="KW-1133">Transmembrane helix</keyword>
<dbReference type="InterPro" id="IPR050154">
    <property type="entry name" value="UbiB_kinase"/>
</dbReference>
<keyword evidence="2" id="KW-0812">Transmembrane</keyword>
<dbReference type="AlphaFoldDB" id="A0A1H6SV07"/>
<keyword evidence="2" id="KW-0472">Membrane</keyword>
<keyword evidence="4" id="KW-0418">Kinase</keyword>
<dbReference type="CDD" id="cd05121">
    <property type="entry name" value="ABC1_ADCK3-like"/>
    <property type="match status" value="1"/>
</dbReference>
<dbReference type="PROSITE" id="PS50011">
    <property type="entry name" value="PROTEIN_KINASE_DOM"/>
    <property type="match status" value="1"/>
</dbReference>
<dbReference type="PANTHER" id="PTHR10566:SF113">
    <property type="entry name" value="PROTEIN ACTIVITY OF BC1 COMPLEX KINASE 7, CHLOROPLASTIC"/>
    <property type="match status" value="1"/>
</dbReference>
<gene>
    <name evidence="4" type="ORF">SAMN04487997_1569</name>
</gene>
<dbReference type="EMBL" id="FNYC01000002">
    <property type="protein sequence ID" value="SEI71779.1"/>
    <property type="molecule type" value="Genomic_DNA"/>
</dbReference>
<protein>
    <submittedName>
        <fullName evidence="4">Predicted unusual protein kinase regulating ubiquinone biosynthesis, AarF/ABC1/UbiB family</fullName>
    </submittedName>
</protein>
<feature type="transmembrane region" description="Helical" evidence="2">
    <location>
        <begin position="549"/>
        <end position="570"/>
    </location>
</feature>
<dbReference type="SUPFAM" id="SSF56112">
    <property type="entry name" value="Protein kinase-like (PK-like)"/>
    <property type="match status" value="1"/>
</dbReference>
<dbReference type="PANTHER" id="PTHR10566">
    <property type="entry name" value="CHAPERONE-ACTIVITY OF BC1 COMPLEX CABC1 -RELATED"/>
    <property type="match status" value="1"/>
</dbReference>
<sequence length="619" mass="68125">MNIPGGLLAQVVAAATQRWPAVARRRIAARSRGPVDALLPPPAPRCMKSLCPSVEPKGVNEATRLSRYARIGAFLLRYRKAGLFSGLELDIQEAALADEDEAVKPGQPRQFVDDLEALGPTFIKVGQALSTRPDMVPAPYIAELERMQDDVAPVPVAEIRTIVEAELGARIGTLFATFDDVPLAAGSVAQVHAATLHDGREVVLKVQRPHIAQTLREDLAILERLAGAADRMTDVGRRYGFVGLVTELRHSLANEINFELEAENLRRFAENLRGYDTLYVPLPLADLTTTRVLTMQRVRGIKVTHIPPLRRIEHPLHEQARELLRAYLDQVFLHGLVHADPHPGNVLLMEDHRLALFDLGMVVRLVPRTRHQLLKLMLGAISGNGDQVADISETMGMALEDFRRNLYRRQVEQLVASYVGLHNSSRQFSEGRLVLELARVGASCGLRPPPELSILGKTLLNLEAVTSALDPTIDTRRVVEQHLQKVLRRQALGTLSPANLASEWLDLQDLARHTPQHVAAILRTLAQNRLRVRVDGLEESHMMESLQKIANRISTGVIVAALVIGGALTARMQTGPTLFGLPVLSMLFIIVAGVLGLSLILSALRRDGKVERAANRPPD</sequence>
<dbReference type="Pfam" id="PF03109">
    <property type="entry name" value="ABC1"/>
    <property type="match status" value="1"/>
</dbReference>
<evidence type="ECO:0000313" key="4">
    <source>
        <dbReference type="EMBL" id="SEI71779.1"/>
    </source>
</evidence>
<feature type="domain" description="Protein kinase" evidence="3">
    <location>
        <begin position="177"/>
        <end position="505"/>
    </location>
</feature>
<name>A0A1H6SV07_9GAMM</name>
<dbReference type="InterPro" id="IPR004147">
    <property type="entry name" value="ABC1_dom"/>
</dbReference>
<evidence type="ECO:0000256" key="2">
    <source>
        <dbReference type="SAM" id="Phobius"/>
    </source>
</evidence>
<keyword evidence="4" id="KW-0808">Transferase</keyword>
<accession>A0A1H6SV07</accession>
<dbReference type="InterPro" id="IPR011009">
    <property type="entry name" value="Kinase-like_dom_sf"/>
</dbReference>
<evidence type="ECO:0000259" key="3">
    <source>
        <dbReference type="PROSITE" id="PS50011"/>
    </source>
</evidence>